<evidence type="ECO:0000256" key="2">
    <source>
        <dbReference type="ARBA" id="ARBA00022723"/>
    </source>
</evidence>
<dbReference type="PROSITE" id="PS51257">
    <property type="entry name" value="PROKAR_LIPOPROTEIN"/>
    <property type="match status" value="1"/>
</dbReference>
<keyword evidence="4 6" id="KW-0862">Zinc</keyword>
<dbReference type="Gene3D" id="3.30.2010.10">
    <property type="entry name" value="Metalloproteases ('zincins'), catalytic domain"/>
    <property type="match status" value="1"/>
</dbReference>
<dbReference type="Pfam" id="PF01435">
    <property type="entry name" value="Peptidase_M48"/>
    <property type="match status" value="1"/>
</dbReference>
<evidence type="ECO:0000256" key="6">
    <source>
        <dbReference type="RuleBase" id="RU003983"/>
    </source>
</evidence>
<name>A0ABU2WGZ1_9GAMM</name>
<reference evidence="8 9" key="1">
    <citation type="submission" date="2023-09" db="EMBL/GenBank/DDBJ databases">
        <authorList>
            <person name="Rey-Velasco X."/>
        </authorList>
    </citation>
    <scope>NUCLEOTIDE SEQUENCE [LARGE SCALE GENOMIC DNA]</scope>
    <source>
        <strain evidence="8 9">W345</strain>
    </source>
</reference>
<dbReference type="EMBL" id="JAVRIC010000007">
    <property type="protein sequence ID" value="MDT0497136.1"/>
    <property type="molecule type" value="Genomic_DNA"/>
</dbReference>
<accession>A0ABU2WGZ1</accession>
<dbReference type="CDD" id="cd07331">
    <property type="entry name" value="M48C_Oma1_like"/>
    <property type="match status" value="1"/>
</dbReference>
<evidence type="ECO:0000256" key="1">
    <source>
        <dbReference type="ARBA" id="ARBA00022670"/>
    </source>
</evidence>
<proteinExistence type="inferred from homology"/>
<dbReference type="InterPro" id="IPR001915">
    <property type="entry name" value="Peptidase_M48"/>
</dbReference>
<comment type="similarity">
    <text evidence="6">Belongs to the peptidase M48 family.</text>
</comment>
<dbReference type="PANTHER" id="PTHR22726:SF24">
    <property type="entry name" value="M48 FAMILY METALLOPEPTIDASE"/>
    <property type="match status" value="1"/>
</dbReference>
<dbReference type="PANTHER" id="PTHR22726">
    <property type="entry name" value="METALLOENDOPEPTIDASE OMA1"/>
    <property type="match status" value="1"/>
</dbReference>
<evidence type="ECO:0000256" key="4">
    <source>
        <dbReference type="ARBA" id="ARBA00022833"/>
    </source>
</evidence>
<evidence type="ECO:0000313" key="9">
    <source>
        <dbReference type="Proteomes" id="UP001254608"/>
    </source>
</evidence>
<sequence>MIRSSAFKYGVLVALSLSLLVACATSPLGRRQLKLFSEQEIAQMGVQSYQELKSETPVTKDASVNRYVQCVAQAITRQVAGNTVWEVNVFAEDQANAFALPGGKIGVYTGLLDVAKNQSQLAAVIGHEVGHVIAGHSNERVSSQAVAQLGGQLTYAATGIDPQLLGVAAQTFFLLPYSRAHESEADLIGEDLMADAGFDPRESIQLWINMGRLNNGERPPQFLSTHPSPENRIRDLNNRLEHSMAIYNQARAAGRRPNCK</sequence>
<dbReference type="Proteomes" id="UP001254608">
    <property type="component" value="Unassembled WGS sequence"/>
</dbReference>
<evidence type="ECO:0000313" key="8">
    <source>
        <dbReference type="EMBL" id="MDT0497136.1"/>
    </source>
</evidence>
<evidence type="ECO:0000259" key="7">
    <source>
        <dbReference type="Pfam" id="PF01435"/>
    </source>
</evidence>
<keyword evidence="5 6" id="KW-0482">Metalloprotease</keyword>
<gene>
    <name evidence="8" type="ORF">RM530_07120</name>
</gene>
<organism evidence="8 9">
    <name type="scientific">Banduia mediterranea</name>
    <dbReference type="NCBI Taxonomy" id="3075609"/>
    <lineage>
        <taxon>Bacteria</taxon>
        <taxon>Pseudomonadati</taxon>
        <taxon>Pseudomonadota</taxon>
        <taxon>Gammaproteobacteria</taxon>
        <taxon>Nevskiales</taxon>
        <taxon>Algiphilaceae</taxon>
        <taxon>Banduia</taxon>
    </lineage>
</organism>
<protein>
    <submittedName>
        <fullName evidence="8">M48 family metallopeptidase</fullName>
    </submittedName>
</protein>
<dbReference type="InterPro" id="IPR051156">
    <property type="entry name" value="Mito/Outer_Membr_Metalloprot"/>
</dbReference>
<feature type="domain" description="Peptidase M48" evidence="7">
    <location>
        <begin position="61"/>
        <end position="239"/>
    </location>
</feature>
<evidence type="ECO:0000256" key="5">
    <source>
        <dbReference type="ARBA" id="ARBA00023049"/>
    </source>
</evidence>
<keyword evidence="1 6" id="KW-0645">Protease</keyword>
<keyword evidence="9" id="KW-1185">Reference proteome</keyword>
<comment type="cofactor">
    <cofactor evidence="6">
        <name>Zn(2+)</name>
        <dbReference type="ChEBI" id="CHEBI:29105"/>
    </cofactor>
    <text evidence="6">Binds 1 zinc ion per subunit.</text>
</comment>
<keyword evidence="2" id="KW-0479">Metal-binding</keyword>
<evidence type="ECO:0000256" key="3">
    <source>
        <dbReference type="ARBA" id="ARBA00022801"/>
    </source>
</evidence>
<dbReference type="RefSeq" id="WP_311364528.1">
    <property type="nucleotide sequence ID" value="NZ_JAVRIC010000007.1"/>
</dbReference>
<keyword evidence="3 6" id="KW-0378">Hydrolase</keyword>
<comment type="caution">
    <text evidence="8">The sequence shown here is derived from an EMBL/GenBank/DDBJ whole genome shotgun (WGS) entry which is preliminary data.</text>
</comment>